<evidence type="ECO:0000256" key="1">
    <source>
        <dbReference type="SAM" id="MobiDB-lite"/>
    </source>
</evidence>
<gene>
    <name evidence="2" type="ORF">FHETE_4467</name>
</gene>
<sequence>MIIDQSQRMSMEDRNNSPSVNAYTADELNPPKYIQHYEPQMDEVKAELDDIWLQMQLFWDLMLRMQPNCITLNAEYTGQAVAYLLDFSVARLFLDTRPDSDPTKAWLEAKDFRRRLRRLELLLRTDMTNCGNAASMLCVCMVTARHPKHKSNIWNRVFGNRKKEEAGHGEHRIYRLRDIALLMRLEDFLTHKAVDFNRQLKTCNPQNVSVLVHTAIESMEDEIKMCLINQGHVTVDDLKDGWMGVLSNPFFRAGVVHEVINIVDDALKFRKKYGTSAHQEGCEFEASKSNLVRRLTSR</sequence>
<feature type="region of interest" description="Disordered" evidence="1">
    <location>
        <begin position="1"/>
        <end position="24"/>
    </location>
</feature>
<dbReference type="Proteomes" id="UP000567885">
    <property type="component" value="Unassembled WGS sequence"/>
</dbReference>
<organism evidence="2 3">
    <name type="scientific">Fusarium heterosporum</name>
    <dbReference type="NCBI Taxonomy" id="42747"/>
    <lineage>
        <taxon>Eukaryota</taxon>
        <taxon>Fungi</taxon>
        <taxon>Dikarya</taxon>
        <taxon>Ascomycota</taxon>
        <taxon>Pezizomycotina</taxon>
        <taxon>Sordariomycetes</taxon>
        <taxon>Hypocreomycetidae</taxon>
        <taxon>Hypocreales</taxon>
        <taxon>Nectriaceae</taxon>
        <taxon>Fusarium</taxon>
        <taxon>Fusarium heterosporum species complex</taxon>
    </lineage>
</organism>
<comment type="caution">
    <text evidence="2">The sequence shown here is derived from an EMBL/GenBank/DDBJ whole genome shotgun (WGS) entry which is preliminary data.</text>
</comment>
<keyword evidence="3" id="KW-1185">Reference proteome</keyword>
<reference evidence="2 3" key="1">
    <citation type="submission" date="2020-05" db="EMBL/GenBank/DDBJ databases">
        <title>Identification and distribution of gene clusters putatively required for synthesis of sphingolipid metabolism inhibitors in phylogenetically diverse species of the filamentous fungus Fusarium.</title>
        <authorList>
            <person name="Kim H.-S."/>
            <person name="Busman M."/>
            <person name="Brown D.W."/>
            <person name="Divon H."/>
            <person name="Uhlig S."/>
            <person name="Proctor R.H."/>
        </authorList>
    </citation>
    <scope>NUCLEOTIDE SEQUENCE [LARGE SCALE GENOMIC DNA]</scope>
    <source>
        <strain evidence="2 3">NRRL 20693</strain>
    </source>
</reference>
<proteinExistence type="predicted"/>
<dbReference type="EMBL" id="JAAGWQ010000075">
    <property type="protein sequence ID" value="KAF5670560.1"/>
    <property type="molecule type" value="Genomic_DNA"/>
</dbReference>
<dbReference type="AlphaFoldDB" id="A0A8H5TJM9"/>
<evidence type="ECO:0000313" key="3">
    <source>
        <dbReference type="Proteomes" id="UP000567885"/>
    </source>
</evidence>
<name>A0A8H5TJM9_FUSHE</name>
<dbReference type="OrthoDB" id="5058264at2759"/>
<protein>
    <submittedName>
        <fullName evidence="2">Uncharacterized protein</fullName>
    </submittedName>
</protein>
<accession>A0A8H5TJM9</accession>
<evidence type="ECO:0000313" key="2">
    <source>
        <dbReference type="EMBL" id="KAF5670560.1"/>
    </source>
</evidence>